<evidence type="ECO:0000313" key="2">
    <source>
        <dbReference type="Proteomes" id="UP000469523"/>
    </source>
</evidence>
<protein>
    <submittedName>
        <fullName evidence="1">DUF370 domain-containing protein</fullName>
    </submittedName>
</protein>
<name>A0A6N7XYU1_9FIRM</name>
<dbReference type="InterPro" id="IPR007169">
    <property type="entry name" value="RemA-like"/>
</dbReference>
<dbReference type="RefSeq" id="WP_154441632.1">
    <property type="nucleotide sequence ID" value="NZ_JAHLPJ010000001.1"/>
</dbReference>
<keyword evidence="2" id="KW-1185">Reference proteome</keyword>
<proteinExistence type="predicted"/>
<sequence length="83" mass="9411">MIIHIGDNNYIFTKDIIAILDKKAAEGTKKTREFINKLIEENSIVGSLDESIKSYVLVSRNNKTIIYTSNISSKALSNRNTYE</sequence>
<dbReference type="EMBL" id="VUNQ01000038">
    <property type="protein sequence ID" value="MSU02623.1"/>
    <property type="molecule type" value="Genomic_DNA"/>
</dbReference>
<dbReference type="Proteomes" id="UP000469523">
    <property type="component" value="Unassembled WGS sequence"/>
</dbReference>
<gene>
    <name evidence="1" type="ORF">FYJ83_14275</name>
</gene>
<dbReference type="AlphaFoldDB" id="A0A6N7XYU1"/>
<comment type="caution">
    <text evidence="1">The sequence shown here is derived from an EMBL/GenBank/DDBJ whole genome shotgun (WGS) entry which is preliminary data.</text>
</comment>
<dbReference type="Pfam" id="PF04025">
    <property type="entry name" value="RemA-like"/>
    <property type="match status" value="1"/>
</dbReference>
<organism evidence="1 2">
    <name type="scientific">Tissierella pigra</name>
    <dbReference type="NCBI Taxonomy" id="2607614"/>
    <lineage>
        <taxon>Bacteria</taxon>
        <taxon>Bacillati</taxon>
        <taxon>Bacillota</taxon>
        <taxon>Tissierellia</taxon>
        <taxon>Tissierellales</taxon>
        <taxon>Tissierellaceae</taxon>
        <taxon>Tissierella</taxon>
    </lineage>
</organism>
<accession>A0A6N7XYU1</accession>
<evidence type="ECO:0000313" key="1">
    <source>
        <dbReference type="EMBL" id="MSU02623.1"/>
    </source>
</evidence>
<reference evidence="1 2" key="1">
    <citation type="submission" date="2019-09" db="EMBL/GenBank/DDBJ databases">
        <title>In-depth cultivation of the pig gut microbiome towards novel bacterial diversity and tailored functional studies.</title>
        <authorList>
            <person name="Wylensek D."/>
            <person name="Hitch T.C.A."/>
            <person name="Clavel T."/>
        </authorList>
    </citation>
    <scope>NUCLEOTIDE SEQUENCE [LARGE SCALE GENOMIC DNA]</scope>
    <source>
        <strain evidence="1 2">WCA3-693-APC-4?</strain>
    </source>
</reference>
<dbReference type="NCBIfam" id="NF046065">
    <property type="entry name" value="MtxRegRemB"/>
    <property type="match status" value="1"/>
</dbReference>